<sequence>MTETNFIDRPVEGRLYRICHTNSPNNAAWPYAAICDIDKEALDALLPGDTALLDDGRQLTRLA</sequence>
<reference evidence="1 2" key="1">
    <citation type="submission" date="2016-11" db="EMBL/GenBank/DDBJ databases">
        <authorList>
            <person name="Gasic K."/>
        </authorList>
    </citation>
    <scope>NUCLEOTIDE SEQUENCE [LARGE SCALE GENOMIC DNA]</scope>
</reference>
<keyword evidence="2" id="KW-1185">Reference proteome</keyword>
<evidence type="ECO:0000313" key="1">
    <source>
        <dbReference type="EMBL" id="APQ41887.1"/>
    </source>
</evidence>
<evidence type="ECO:0000313" key="2">
    <source>
        <dbReference type="Proteomes" id="UP000272247"/>
    </source>
</evidence>
<name>A0A3G1GLC3_9CAUD</name>
<proteinExistence type="predicted"/>
<gene>
    <name evidence="1" type="ORF">K1pha_8</name>
</gene>
<dbReference type="Proteomes" id="UP000272247">
    <property type="component" value="Segment"/>
</dbReference>
<accession>A0A3G1GLC3</accession>
<dbReference type="EMBL" id="KY210139">
    <property type="protein sequence ID" value="APQ41887.1"/>
    <property type="molecule type" value="Genomic_DNA"/>
</dbReference>
<organism evidence="1 2">
    <name type="scientific">Xanthomonas phage KPhi1</name>
    <dbReference type="NCBI Taxonomy" id="1927017"/>
    <lineage>
        <taxon>Viruses</taxon>
        <taxon>Duplodnaviria</taxon>
        <taxon>Heunggongvirae</taxon>
        <taxon>Uroviricota</taxon>
        <taxon>Caudoviricetes</taxon>
        <taxon>Kantovirinae</taxon>
        <taxon>Beograduvirus</taxon>
        <taxon>Beograduvirus KPhi1</taxon>
    </lineage>
</organism>
<protein>
    <submittedName>
        <fullName evidence="1">Uncharacterized protein</fullName>
    </submittedName>
</protein>